<feature type="chain" id="PRO_5042060147" description="Secreted protein" evidence="1">
    <location>
        <begin position="26"/>
        <end position="87"/>
    </location>
</feature>
<evidence type="ECO:0000313" key="3">
    <source>
        <dbReference type="Proteomes" id="UP001222325"/>
    </source>
</evidence>
<comment type="caution">
    <text evidence="2">The sequence shown here is derived from an EMBL/GenBank/DDBJ whole genome shotgun (WGS) entry which is preliminary data.</text>
</comment>
<sequence length="87" mass="9602">MQIPQMRLFLSVIAFFALFLTLTAATTTTTPMTATTTTTTSNVRPARGTMSLFRPWTWALALPALAEPDAAALHVRRHGPRRRAVHP</sequence>
<protein>
    <recommendedName>
        <fullName evidence="4">Secreted protein</fullName>
    </recommendedName>
</protein>
<dbReference type="AlphaFoldDB" id="A0AAD6U9Z9"/>
<keyword evidence="1" id="KW-0732">Signal</keyword>
<name>A0AAD6U9Z9_9AGAR</name>
<feature type="signal peptide" evidence="1">
    <location>
        <begin position="1"/>
        <end position="25"/>
    </location>
</feature>
<proteinExistence type="predicted"/>
<evidence type="ECO:0000256" key="1">
    <source>
        <dbReference type="SAM" id="SignalP"/>
    </source>
</evidence>
<reference evidence="2" key="1">
    <citation type="submission" date="2023-03" db="EMBL/GenBank/DDBJ databases">
        <title>Massive genome expansion in bonnet fungi (Mycena s.s.) driven by repeated elements and novel gene families across ecological guilds.</title>
        <authorList>
            <consortium name="Lawrence Berkeley National Laboratory"/>
            <person name="Harder C.B."/>
            <person name="Miyauchi S."/>
            <person name="Viragh M."/>
            <person name="Kuo A."/>
            <person name="Thoen E."/>
            <person name="Andreopoulos B."/>
            <person name="Lu D."/>
            <person name="Skrede I."/>
            <person name="Drula E."/>
            <person name="Henrissat B."/>
            <person name="Morin E."/>
            <person name="Kohler A."/>
            <person name="Barry K."/>
            <person name="LaButti K."/>
            <person name="Morin E."/>
            <person name="Salamov A."/>
            <person name="Lipzen A."/>
            <person name="Mereny Z."/>
            <person name="Hegedus B."/>
            <person name="Baldrian P."/>
            <person name="Stursova M."/>
            <person name="Weitz H."/>
            <person name="Taylor A."/>
            <person name="Grigoriev I.V."/>
            <person name="Nagy L.G."/>
            <person name="Martin F."/>
            <person name="Kauserud H."/>
        </authorList>
    </citation>
    <scope>NUCLEOTIDE SEQUENCE</scope>
    <source>
        <strain evidence="2">CBHHK173m</strain>
    </source>
</reference>
<keyword evidence="3" id="KW-1185">Reference proteome</keyword>
<dbReference type="EMBL" id="JARJCN010000017">
    <property type="protein sequence ID" value="KAJ7092900.1"/>
    <property type="molecule type" value="Genomic_DNA"/>
</dbReference>
<evidence type="ECO:0000313" key="2">
    <source>
        <dbReference type="EMBL" id="KAJ7092900.1"/>
    </source>
</evidence>
<organism evidence="2 3">
    <name type="scientific">Mycena belliarum</name>
    <dbReference type="NCBI Taxonomy" id="1033014"/>
    <lineage>
        <taxon>Eukaryota</taxon>
        <taxon>Fungi</taxon>
        <taxon>Dikarya</taxon>
        <taxon>Basidiomycota</taxon>
        <taxon>Agaricomycotina</taxon>
        <taxon>Agaricomycetes</taxon>
        <taxon>Agaricomycetidae</taxon>
        <taxon>Agaricales</taxon>
        <taxon>Marasmiineae</taxon>
        <taxon>Mycenaceae</taxon>
        <taxon>Mycena</taxon>
    </lineage>
</organism>
<evidence type="ECO:0008006" key="4">
    <source>
        <dbReference type="Google" id="ProtNLM"/>
    </source>
</evidence>
<dbReference type="Proteomes" id="UP001222325">
    <property type="component" value="Unassembled WGS sequence"/>
</dbReference>
<gene>
    <name evidence="2" type="ORF">B0H15DRAFT_832918</name>
</gene>
<accession>A0AAD6U9Z9</accession>